<reference evidence="2" key="2">
    <citation type="submission" date="2017-01" db="EMBL/GenBank/DDBJ databases">
        <title>Genome sequencing and annotation of Geobacillus sp. 1017, a Hydrocarbon-Oxidizing Thermophilic Bacterium Isolated from a Heavy Oil Reservoir (China).</title>
        <authorList>
            <person name="Kadnikov V.V."/>
            <person name="Mardanov A.V."/>
            <person name="Poltaraus A.B."/>
            <person name="Sokolova D.S."/>
            <person name="Semenova E.M."/>
            <person name="Ravin N.V."/>
            <person name="Tourova T.P."/>
            <person name="Nazina T.N."/>
        </authorList>
    </citation>
    <scope>NUCLEOTIDE SEQUENCE [LARGE SCALE GENOMIC DNA]</scope>
    <source>
        <strain evidence="2">1017</strain>
    </source>
</reference>
<evidence type="ECO:0000313" key="2">
    <source>
        <dbReference type="Proteomes" id="UP000186030"/>
    </source>
</evidence>
<reference evidence="1 2" key="1">
    <citation type="submission" date="2016-11" db="EMBL/GenBank/DDBJ databases">
        <authorList>
            <person name="Kadnikov V."/>
            <person name="Nazina T."/>
        </authorList>
    </citation>
    <scope>NUCLEOTIDE SEQUENCE [LARGE SCALE GENOMIC DNA]</scope>
    <source>
        <strain evidence="1 2">1017</strain>
    </source>
</reference>
<protein>
    <submittedName>
        <fullName evidence="1">Uncharacterized protein</fullName>
    </submittedName>
</protein>
<dbReference type="Proteomes" id="UP000186030">
    <property type="component" value="Unassembled WGS sequence"/>
</dbReference>
<sequence length="54" mass="6281">MSPIFDSIDQLISSVLFYRKEEEHRCDVNHIPLLSACFCLCEMHHNVDAENKVC</sequence>
<accession>A0A1Q5SXY9</accession>
<dbReference type="EMBL" id="MQMG01000028">
    <property type="protein sequence ID" value="OKO92843.1"/>
    <property type="molecule type" value="Genomic_DNA"/>
</dbReference>
<organism evidence="1 2">
    <name type="scientific">Geobacillus proteiniphilus</name>
    <dbReference type="NCBI Taxonomy" id="860353"/>
    <lineage>
        <taxon>Bacteria</taxon>
        <taxon>Bacillati</taxon>
        <taxon>Bacillota</taxon>
        <taxon>Bacilli</taxon>
        <taxon>Bacillales</taxon>
        <taxon>Anoxybacillaceae</taxon>
        <taxon>Geobacillus</taxon>
    </lineage>
</organism>
<dbReference type="AlphaFoldDB" id="A0A1Q5SXY9"/>
<comment type="caution">
    <text evidence="1">The sequence shown here is derived from an EMBL/GenBank/DDBJ whole genome shotgun (WGS) entry which is preliminary data.</text>
</comment>
<proteinExistence type="predicted"/>
<evidence type="ECO:0000313" key="1">
    <source>
        <dbReference type="EMBL" id="OKO92843.1"/>
    </source>
</evidence>
<gene>
    <name evidence="1" type="ORF">BRO54_2255</name>
</gene>
<name>A0A1Q5SXY9_9BACL</name>